<evidence type="ECO:0000259" key="6">
    <source>
        <dbReference type="Pfam" id="PF01420"/>
    </source>
</evidence>
<evidence type="ECO:0000256" key="4">
    <source>
        <dbReference type="ARBA" id="ARBA00038652"/>
    </source>
</evidence>
<dbReference type="CDD" id="cd17524">
    <property type="entry name" value="RMtype1_S_EcoUTORF5051P-TRD2-CR2_like"/>
    <property type="match status" value="1"/>
</dbReference>
<dbReference type="EMBL" id="QRST01000002">
    <property type="protein sequence ID" value="RGQ08109.1"/>
    <property type="molecule type" value="Genomic_DNA"/>
</dbReference>
<dbReference type="InterPro" id="IPR044946">
    <property type="entry name" value="Restrct_endonuc_typeI_TRD_sf"/>
</dbReference>
<dbReference type="Proteomes" id="UP000284662">
    <property type="component" value="Unassembled WGS sequence"/>
</dbReference>
<keyword evidence="7" id="KW-0378">Hydrolase</keyword>
<keyword evidence="5" id="KW-0175">Coiled coil</keyword>
<reference evidence="7 8" key="1">
    <citation type="submission" date="2018-08" db="EMBL/GenBank/DDBJ databases">
        <title>A genome reference for cultivated species of the human gut microbiota.</title>
        <authorList>
            <person name="Zou Y."/>
            <person name="Xue W."/>
            <person name="Luo G."/>
        </authorList>
    </citation>
    <scope>NUCLEOTIDE SEQUENCE [LARGE SCALE GENOMIC DNA]</scope>
    <source>
        <strain evidence="7 8">AF29-2</strain>
    </source>
</reference>
<evidence type="ECO:0000256" key="1">
    <source>
        <dbReference type="ARBA" id="ARBA00010923"/>
    </source>
</evidence>
<protein>
    <submittedName>
        <fullName evidence="7">Restriction endonuclease subunit S</fullName>
    </submittedName>
</protein>
<proteinExistence type="inferred from homology"/>
<keyword evidence="7" id="KW-0255">Endonuclease</keyword>
<evidence type="ECO:0000256" key="3">
    <source>
        <dbReference type="ARBA" id="ARBA00023125"/>
    </source>
</evidence>
<dbReference type="GO" id="GO:0003677">
    <property type="term" value="F:DNA binding"/>
    <property type="evidence" value="ECO:0007669"/>
    <property type="project" value="UniProtKB-KW"/>
</dbReference>
<keyword evidence="7" id="KW-0540">Nuclease</keyword>
<dbReference type="GO" id="GO:0009307">
    <property type="term" value="P:DNA restriction-modification system"/>
    <property type="evidence" value="ECO:0007669"/>
    <property type="project" value="UniProtKB-KW"/>
</dbReference>
<name>A0A411ZZA0_9FIRM</name>
<dbReference type="PANTHER" id="PTHR43140:SF1">
    <property type="entry name" value="TYPE I RESTRICTION ENZYME ECOKI SPECIFICITY SUBUNIT"/>
    <property type="match status" value="1"/>
</dbReference>
<keyword evidence="3" id="KW-0238">DNA-binding</keyword>
<sequence>MAKKKQIELTIEEKLQNALVPKEEQPYKIPNNWCWVRLGNITQIKGGKRIPKGTSLLKENTGYKYIRVTDMKNGTVLNDDIHYISKDIYNKISNYTISKNDIYITCAGTIGRVGIIPVEFDGANLTENADKIIIKHINKNLLVKVLSSYIVQKQIQEVITTGCQPKLAIKKIEQLKIPLPPINEQQRIVNIIESLFAKLDRAKELIENTLAQFEQNKMAILHKAFIGELTAKWRKENNIDLSSWKEKTIDELCTSLKYGTSKKSKPEGSVVVLRMGNLQNGEIDWSNLMYTDDKEDIEKYLLKKGDVLFNRTNGSADLIGKTSIYRGEYPAIYAGYLIKLDYGKDIIGEYLNYIMNSNKARAYCNKIKSSGASQFNINAKKIGAFKIPVPTIEEQQEIVNILDKLLAKYNKIKNLEQQLEKIELLKKAILAKAFRGELGTNNPDEESAENLLKEILAEK</sequence>
<dbReference type="RefSeq" id="WP_117976130.1">
    <property type="nucleotide sequence ID" value="NZ_QRST01000002.1"/>
</dbReference>
<comment type="similarity">
    <text evidence="1">Belongs to the type-I restriction system S methylase family.</text>
</comment>
<dbReference type="Gene3D" id="3.90.220.20">
    <property type="entry name" value="DNA methylase specificity domains"/>
    <property type="match status" value="2"/>
</dbReference>
<organism evidence="7 8">
    <name type="scientific">Megamonas rupellensis</name>
    <dbReference type="NCBI Taxonomy" id="491921"/>
    <lineage>
        <taxon>Bacteria</taxon>
        <taxon>Bacillati</taxon>
        <taxon>Bacillota</taxon>
        <taxon>Negativicutes</taxon>
        <taxon>Selenomonadales</taxon>
        <taxon>Selenomonadaceae</taxon>
        <taxon>Megamonas</taxon>
    </lineage>
</organism>
<dbReference type="InterPro" id="IPR000055">
    <property type="entry name" value="Restrct_endonuc_typeI_TRD"/>
</dbReference>
<evidence type="ECO:0000256" key="5">
    <source>
        <dbReference type="SAM" id="Coils"/>
    </source>
</evidence>
<evidence type="ECO:0000313" key="8">
    <source>
        <dbReference type="Proteomes" id="UP000284662"/>
    </source>
</evidence>
<dbReference type="GO" id="GO:0004519">
    <property type="term" value="F:endonuclease activity"/>
    <property type="evidence" value="ECO:0007669"/>
    <property type="project" value="UniProtKB-KW"/>
</dbReference>
<feature type="domain" description="Type I restriction modification DNA specificity" evidence="6">
    <location>
        <begin position="243"/>
        <end position="420"/>
    </location>
</feature>
<comment type="caution">
    <text evidence="7">The sequence shown here is derived from an EMBL/GenBank/DDBJ whole genome shotgun (WGS) entry which is preliminary data.</text>
</comment>
<feature type="domain" description="Type I restriction modification DNA specificity" evidence="6">
    <location>
        <begin position="30"/>
        <end position="203"/>
    </location>
</feature>
<gene>
    <name evidence="7" type="ORF">DWZ11_02085</name>
</gene>
<dbReference type="InterPro" id="IPR051212">
    <property type="entry name" value="Type-I_RE_S_subunit"/>
</dbReference>
<dbReference type="AlphaFoldDB" id="A0A411ZZA0"/>
<dbReference type="SUPFAM" id="SSF116734">
    <property type="entry name" value="DNA methylase specificity domain"/>
    <property type="match status" value="2"/>
</dbReference>
<dbReference type="CDD" id="cd17256">
    <property type="entry name" value="RMtype1_S_EcoJA65PI-TRD1-CR1_like"/>
    <property type="match status" value="1"/>
</dbReference>
<dbReference type="Pfam" id="PF01420">
    <property type="entry name" value="Methylase_S"/>
    <property type="match status" value="2"/>
</dbReference>
<keyword evidence="2" id="KW-0680">Restriction system</keyword>
<evidence type="ECO:0000256" key="2">
    <source>
        <dbReference type="ARBA" id="ARBA00022747"/>
    </source>
</evidence>
<accession>A0A411ZZA0</accession>
<evidence type="ECO:0000313" key="7">
    <source>
        <dbReference type="EMBL" id="RGQ08109.1"/>
    </source>
</evidence>
<feature type="coiled-coil region" evidence="5">
    <location>
        <begin position="402"/>
        <end position="432"/>
    </location>
</feature>
<dbReference type="PANTHER" id="PTHR43140">
    <property type="entry name" value="TYPE-1 RESTRICTION ENZYME ECOKI SPECIFICITY PROTEIN"/>
    <property type="match status" value="1"/>
</dbReference>
<comment type="subunit">
    <text evidence="4">The methyltransferase is composed of M and S polypeptides.</text>
</comment>